<name>A0ACC1MKI8_9HYPO</name>
<dbReference type="EMBL" id="JANJQO010002511">
    <property type="protein sequence ID" value="KAJ2966791.1"/>
    <property type="molecule type" value="Genomic_DNA"/>
</dbReference>
<sequence>MSDIFELLPPELIYPILEANCPEDLLELISASPYCFRVFATNPKRFHLASLKSAVPKPLWREFTAACFASYSFHVIESKVGLKHLSTVSETQTFADRGEISNFLDQYFSNSPDAEFPIIYNNNMRYARSLCSITCFFVKNFTQKASKEAQYLAREHVHHDEGGELKSNGVKEVPTTIFRLSDAETLRLYRAIFRFQICCKVFRPRRFLDLLGDHRAFEQHMAFLHRFEPWEVEEMTCIHQFLSDAVLKALESMDSEIESYIHEVCLFMRPGYHSGEPRDVEIGSDEGPVTFVDFSGCALSALFGACSIFRERRLWVMSSIVSRGLLYMAEFVLSDRDTQFKELRKMHHSVGDPFIVDSLEHLNFVGSTVPRPSNVPYEGRYAVAKRANLASYMYGADREGSYLRIAHEYRMVSFRALGYSFWDSERLTSELLTKAFCGS</sequence>
<dbReference type="Proteomes" id="UP001143910">
    <property type="component" value="Unassembled WGS sequence"/>
</dbReference>
<organism evidence="1 2">
    <name type="scientific">Zarea fungicola</name>
    <dbReference type="NCBI Taxonomy" id="93591"/>
    <lineage>
        <taxon>Eukaryota</taxon>
        <taxon>Fungi</taxon>
        <taxon>Dikarya</taxon>
        <taxon>Ascomycota</taxon>
        <taxon>Pezizomycotina</taxon>
        <taxon>Sordariomycetes</taxon>
        <taxon>Hypocreomycetidae</taxon>
        <taxon>Hypocreales</taxon>
        <taxon>Cordycipitaceae</taxon>
        <taxon>Zarea</taxon>
    </lineage>
</organism>
<evidence type="ECO:0000313" key="1">
    <source>
        <dbReference type="EMBL" id="KAJ2966791.1"/>
    </source>
</evidence>
<keyword evidence="2" id="KW-1185">Reference proteome</keyword>
<comment type="caution">
    <text evidence="1">The sequence shown here is derived from an EMBL/GenBank/DDBJ whole genome shotgun (WGS) entry which is preliminary data.</text>
</comment>
<proteinExistence type="predicted"/>
<accession>A0ACC1MKI8</accession>
<protein>
    <submittedName>
        <fullName evidence="1">Uncharacterized protein</fullName>
    </submittedName>
</protein>
<reference evidence="1" key="1">
    <citation type="submission" date="2022-08" db="EMBL/GenBank/DDBJ databases">
        <title>Genome Sequence of Lecanicillium fungicola.</title>
        <authorList>
            <person name="Buettner E."/>
        </authorList>
    </citation>
    <scope>NUCLEOTIDE SEQUENCE</scope>
    <source>
        <strain evidence="1">Babe33</strain>
    </source>
</reference>
<gene>
    <name evidence="1" type="ORF">NQ176_g9981</name>
</gene>
<evidence type="ECO:0000313" key="2">
    <source>
        <dbReference type="Proteomes" id="UP001143910"/>
    </source>
</evidence>